<dbReference type="SUPFAM" id="SSF53474">
    <property type="entry name" value="alpha/beta-Hydrolases"/>
    <property type="match status" value="1"/>
</dbReference>
<evidence type="ECO:0000313" key="2">
    <source>
        <dbReference type="EMBL" id="KIW78329.1"/>
    </source>
</evidence>
<feature type="domain" description="Alpha/beta hydrolase fold-3" evidence="1">
    <location>
        <begin position="102"/>
        <end position="317"/>
    </location>
</feature>
<gene>
    <name evidence="2" type="ORF">Z517_08164</name>
</gene>
<reference evidence="2 3" key="1">
    <citation type="submission" date="2015-01" db="EMBL/GenBank/DDBJ databases">
        <title>The Genome Sequence of Fonsecaea pedrosoi CBS 271.37.</title>
        <authorList>
            <consortium name="The Broad Institute Genomics Platform"/>
            <person name="Cuomo C."/>
            <person name="de Hoog S."/>
            <person name="Gorbushina A."/>
            <person name="Stielow B."/>
            <person name="Teixiera M."/>
            <person name="Abouelleil A."/>
            <person name="Chapman S.B."/>
            <person name="Priest M."/>
            <person name="Young S.K."/>
            <person name="Wortman J."/>
            <person name="Nusbaum C."/>
            <person name="Birren B."/>
        </authorList>
    </citation>
    <scope>NUCLEOTIDE SEQUENCE [LARGE SCALE GENOMIC DNA]</scope>
    <source>
        <strain evidence="2 3">CBS 271.37</strain>
    </source>
</reference>
<dbReference type="OrthoDB" id="408631at2759"/>
<evidence type="ECO:0000313" key="3">
    <source>
        <dbReference type="Proteomes" id="UP000053029"/>
    </source>
</evidence>
<dbReference type="STRING" id="1442368.A0A0D2H0V2"/>
<name>A0A0D2H0V2_9EURO</name>
<dbReference type="Pfam" id="PF07859">
    <property type="entry name" value="Abhydrolase_3"/>
    <property type="match status" value="1"/>
</dbReference>
<dbReference type="HOGENOM" id="CLU_012494_6_3_1"/>
<protein>
    <recommendedName>
        <fullName evidence="1">Alpha/beta hydrolase fold-3 domain-containing protein</fullName>
    </recommendedName>
</protein>
<evidence type="ECO:0000259" key="1">
    <source>
        <dbReference type="Pfam" id="PF07859"/>
    </source>
</evidence>
<dbReference type="PANTHER" id="PTHR23024">
    <property type="entry name" value="ARYLACETAMIDE DEACETYLASE"/>
    <property type="match status" value="1"/>
</dbReference>
<dbReference type="EMBL" id="KN846973">
    <property type="protein sequence ID" value="KIW78329.1"/>
    <property type="molecule type" value="Genomic_DNA"/>
</dbReference>
<accession>A0A0D2H0V2</accession>
<dbReference type="Proteomes" id="UP000053029">
    <property type="component" value="Unassembled WGS sequence"/>
</dbReference>
<dbReference type="GeneID" id="25307654"/>
<dbReference type="InterPro" id="IPR013094">
    <property type="entry name" value="AB_hydrolase_3"/>
</dbReference>
<keyword evidence="3" id="KW-1185">Reference proteome</keyword>
<dbReference type="AlphaFoldDB" id="A0A0D2H0V2"/>
<proteinExistence type="predicted"/>
<dbReference type="GO" id="GO:0016787">
    <property type="term" value="F:hydrolase activity"/>
    <property type="evidence" value="ECO:0007669"/>
    <property type="project" value="InterPro"/>
</dbReference>
<dbReference type="Gene3D" id="3.40.50.1820">
    <property type="entry name" value="alpha/beta hydrolase"/>
    <property type="match status" value="1"/>
</dbReference>
<sequence length="361" mass="39751">MAEYPDQEEYLLGLSQIDAELNELLEQNPPPAIDYSNLEGFTRMYLENAERAKGLLGETPAGVKCTELQYPTRDGAFLRAKLFQPTTRSIILGRERRGSPLVMLIHGGGFCLGSPEGEEQTCRNLVLALNATCVAVAYRLGPRYPFPYAPNDCWDALRWCASNAASWNANPDKGFVVGGSSAGANIAAVLAHRARDEGFSPPLTGLYLAIPLLCPKAKIPEQYRRSWISHEQNANAPVLPEAALDMFMGGYQPDENDSVNFAVFNHPRGHGDLPPTYFQVDGMDPLRDDSLIYEAVLREEYKVKTKMDVYPGLPHGHWSFFPTLKASIKARKDQVEGLGWLLGCAKPDCSRLTFGPSAGTV</sequence>
<dbReference type="InterPro" id="IPR050466">
    <property type="entry name" value="Carboxylest/Gibb_receptor"/>
</dbReference>
<dbReference type="InterPro" id="IPR029058">
    <property type="entry name" value="AB_hydrolase_fold"/>
</dbReference>
<organism evidence="2 3">
    <name type="scientific">Fonsecaea pedrosoi CBS 271.37</name>
    <dbReference type="NCBI Taxonomy" id="1442368"/>
    <lineage>
        <taxon>Eukaryota</taxon>
        <taxon>Fungi</taxon>
        <taxon>Dikarya</taxon>
        <taxon>Ascomycota</taxon>
        <taxon>Pezizomycotina</taxon>
        <taxon>Eurotiomycetes</taxon>
        <taxon>Chaetothyriomycetidae</taxon>
        <taxon>Chaetothyriales</taxon>
        <taxon>Herpotrichiellaceae</taxon>
        <taxon>Fonsecaea</taxon>
    </lineage>
</organism>
<dbReference type="RefSeq" id="XP_013282137.1">
    <property type="nucleotide sequence ID" value="XM_013426683.1"/>
</dbReference>
<dbReference type="PANTHER" id="PTHR23024:SF643">
    <property type="entry name" value="AB HYDROLASE SUPERFAMILY PROTEIN B1A11.02"/>
    <property type="match status" value="1"/>
</dbReference>
<dbReference type="VEuPathDB" id="FungiDB:Z517_08164"/>